<evidence type="ECO:0000313" key="9">
    <source>
        <dbReference type="Proteomes" id="UP001415857"/>
    </source>
</evidence>
<dbReference type="Proteomes" id="UP001415857">
    <property type="component" value="Unassembled WGS sequence"/>
</dbReference>
<dbReference type="EMBL" id="JBBPBK010000005">
    <property type="protein sequence ID" value="KAK9284247.1"/>
    <property type="molecule type" value="Genomic_DNA"/>
</dbReference>
<dbReference type="Pfam" id="PF00651">
    <property type="entry name" value="BTB"/>
    <property type="match status" value="1"/>
</dbReference>
<dbReference type="SUPFAM" id="SSF54695">
    <property type="entry name" value="POZ domain"/>
    <property type="match status" value="1"/>
</dbReference>
<evidence type="ECO:0000313" key="8">
    <source>
        <dbReference type="EMBL" id="KAK9284247.1"/>
    </source>
</evidence>
<evidence type="ECO:0000256" key="4">
    <source>
        <dbReference type="SAM" id="Coils"/>
    </source>
</evidence>
<feature type="domain" description="NPH3" evidence="7">
    <location>
        <begin position="224"/>
        <end position="293"/>
    </location>
</feature>
<keyword evidence="2" id="KW-0833">Ubl conjugation pathway</keyword>
<dbReference type="AlphaFoldDB" id="A0AAP0RTG0"/>
<feature type="domain" description="BTB" evidence="6">
    <location>
        <begin position="53"/>
        <end position="117"/>
    </location>
</feature>
<dbReference type="SMART" id="SM00225">
    <property type="entry name" value="BTB"/>
    <property type="match status" value="1"/>
</dbReference>
<evidence type="ECO:0000256" key="2">
    <source>
        <dbReference type="ARBA" id="ARBA00022786"/>
    </source>
</evidence>
<evidence type="ECO:0000256" key="5">
    <source>
        <dbReference type="SAM" id="MobiDB-lite"/>
    </source>
</evidence>
<proteinExistence type="inferred from homology"/>
<dbReference type="PROSITE" id="PS50097">
    <property type="entry name" value="BTB"/>
    <property type="match status" value="1"/>
</dbReference>
<dbReference type="InterPro" id="IPR043454">
    <property type="entry name" value="NPH3/RPT2-like"/>
</dbReference>
<feature type="region of interest" description="Disordered" evidence="5">
    <location>
        <begin position="386"/>
        <end position="427"/>
    </location>
</feature>
<evidence type="ECO:0000259" key="6">
    <source>
        <dbReference type="PROSITE" id="PS50097"/>
    </source>
</evidence>
<protein>
    <recommendedName>
        <fullName evidence="10">BTB/POZ domain-containing protein</fullName>
    </recommendedName>
</protein>
<dbReference type="PROSITE" id="PS51649">
    <property type="entry name" value="NPH3"/>
    <property type="match status" value="1"/>
</dbReference>
<sequence length="489" mass="54862">MRAWKDLGVVETIYEEEYEDSSTCPSLSPSISPPSTPLHSKVEAWTLATGQKTDVLVNVQGSCFRLHKDPLTLRSDYLKRHLTEVSVITLSPPLNITAETFTLVADFCYGTHPVITPFNVAALRTAAELLEMTEIDDNGDENLRQVTEAYFRQAVAVNREYASIVFRSCLPLLPEAETTACLVSRCIEALSLTDDGDGVVSGVDDFKTVCIEDFEIVADSMHRRFTRSHDLIYRIVDFYLKDHNGKVTEDQKIQICNSIDCTKLSPPLLMHAVQNPRMPLRFVVRAMFIEQLNTRRSIISATDHHHHHHHRHSRNRPNRDAITLGAILQRDAALRQVAQLKAAMDATGSRIKSLEKDLSGMKKILHASEKQRNLLESGRSASFRLSSSNKVERGERGTTSSVSLRFRDREKAAGGSSSEEGSWNDSPRIQKNIGWRLMNRLKSAFRVSNSSSKHGSESRISDRKDGDGDGDVIVIEDDQPSHRRSRSLV</sequence>
<dbReference type="InterPro" id="IPR011333">
    <property type="entry name" value="SKP1/BTB/POZ_sf"/>
</dbReference>
<comment type="similarity">
    <text evidence="3">Belongs to the NPH3 family.</text>
</comment>
<name>A0AAP0RTG0_LIQFO</name>
<dbReference type="InterPro" id="IPR000210">
    <property type="entry name" value="BTB/POZ_dom"/>
</dbReference>
<evidence type="ECO:0000256" key="3">
    <source>
        <dbReference type="PROSITE-ProRule" id="PRU00982"/>
    </source>
</evidence>
<organism evidence="8 9">
    <name type="scientific">Liquidambar formosana</name>
    <name type="common">Formosan gum</name>
    <dbReference type="NCBI Taxonomy" id="63359"/>
    <lineage>
        <taxon>Eukaryota</taxon>
        <taxon>Viridiplantae</taxon>
        <taxon>Streptophyta</taxon>
        <taxon>Embryophyta</taxon>
        <taxon>Tracheophyta</taxon>
        <taxon>Spermatophyta</taxon>
        <taxon>Magnoliopsida</taxon>
        <taxon>eudicotyledons</taxon>
        <taxon>Gunneridae</taxon>
        <taxon>Pentapetalae</taxon>
        <taxon>Saxifragales</taxon>
        <taxon>Altingiaceae</taxon>
        <taxon>Liquidambar</taxon>
    </lineage>
</organism>
<feature type="region of interest" description="Disordered" evidence="5">
    <location>
        <begin position="446"/>
        <end position="489"/>
    </location>
</feature>
<reference evidence="8 9" key="1">
    <citation type="journal article" date="2024" name="Plant J.">
        <title>Genome sequences and population genomics reveal climatic adaptation and genomic divergence between two closely related sweetgum species.</title>
        <authorList>
            <person name="Xu W.Q."/>
            <person name="Ren C.Q."/>
            <person name="Zhang X.Y."/>
            <person name="Comes H.P."/>
            <person name="Liu X.H."/>
            <person name="Li Y.G."/>
            <person name="Kettle C.J."/>
            <person name="Jalonen R."/>
            <person name="Gaisberger H."/>
            <person name="Ma Y.Z."/>
            <person name="Qiu Y.X."/>
        </authorList>
    </citation>
    <scope>NUCLEOTIDE SEQUENCE [LARGE SCALE GENOMIC DNA]</scope>
    <source>
        <strain evidence="8">Hangzhou</strain>
    </source>
</reference>
<evidence type="ECO:0000259" key="7">
    <source>
        <dbReference type="PROSITE" id="PS51649"/>
    </source>
</evidence>
<feature type="compositionally biased region" description="Acidic residues" evidence="5">
    <location>
        <begin position="468"/>
        <end position="478"/>
    </location>
</feature>
<feature type="coiled-coil region" evidence="4">
    <location>
        <begin position="337"/>
        <end position="371"/>
    </location>
</feature>
<accession>A0AAP0RTG0</accession>
<dbReference type="Gene3D" id="3.30.710.10">
    <property type="entry name" value="Potassium Channel Kv1.1, Chain A"/>
    <property type="match status" value="1"/>
</dbReference>
<dbReference type="Pfam" id="PF03000">
    <property type="entry name" value="NPH3"/>
    <property type="match status" value="1"/>
</dbReference>
<feature type="compositionally biased region" description="Basic and acidic residues" evidence="5">
    <location>
        <begin position="454"/>
        <end position="467"/>
    </location>
</feature>
<feature type="compositionally biased region" description="Basic residues" evidence="5">
    <location>
        <begin position="304"/>
        <end position="316"/>
    </location>
</feature>
<gene>
    <name evidence="8" type="ORF">L1049_023416</name>
</gene>
<dbReference type="PANTHER" id="PTHR32370">
    <property type="entry name" value="OS12G0117600 PROTEIN"/>
    <property type="match status" value="1"/>
</dbReference>
<evidence type="ECO:0008006" key="10">
    <source>
        <dbReference type="Google" id="ProtNLM"/>
    </source>
</evidence>
<feature type="region of interest" description="Disordered" evidence="5">
    <location>
        <begin position="301"/>
        <end position="320"/>
    </location>
</feature>
<dbReference type="InterPro" id="IPR027356">
    <property type="entry name" value="NPH3_dom"/>
</dbReference>
<keyword evidence="4" id="KW-0175">Coiled coil</keyword>
<comment type="caution">
    <text evidence="8">The sequence shown here is derived from an EMBL/GenBank/DDBJ whole genome shotgun (WGS) entry which is preliminary data.</text>
</comment>
<comment type="pathway">
    <text evidence="1">Protein modification; protein ubiquitination.</text>
</comment>
<evidence type="ECO:0000256" key="1">
    <source>
        <dbReference type="ARBA" id="ARBA00004906"/>
    </source>
</evidence>
<keyword evidence="9" id="KW-1185">Reference proteome</keyword>